<name>D3S1Z5_FERPA</name>
<reference evidence="7 8" key="2">
    <citation type="journal article" date="2011" name="Stand. Genomic Sci.">
        <title>Complete genome sequence of Ferroglobus placidus AEDII12DO.</title>
        <authorList>
            <person name="Anderson I."/>
            <person name="Risso C."/>
            <person name="Holmes D."/>
            <person name="Lucas S."/>
            <person name="Copeland A."/>
            <person name="Lapidus A."/>
            <person name="Cheng J.F."/>
            <person name="Bruce D."/>
            <person name="Goodwin L."/>
            <person name="Pitluck S."/>
            <person name="Saunders E."/>
            <person name="Brettin T."/>
            <person name="Detter J.C."/>
            <person name="Han C."/>
            <person name="Tapia R."/>
            <person name="Larimer F."/>
            <person name="Land M."/>
            <person name="Hauser L."/>
            <person name="Woyke T."/>
            <person name="Lovley D."/>
            <person name="Kyrpides N."/>
            <person name="Ivanova N."/>
        </authorList>
    </citation>
    <scope>NUCLEOTIDE SEQUENCE [LARGE SCALE GENOMIC DNA]</scope>
    <source>
        <strain evidence="8">DSM 10642 / AEDII12DO</strain>
    </source>
</reference>
<feature type="domain" description="DNA-directed RNA polymerase RBP11-like dimerisation" evidence="6">
    <location>
        <begin position="14"/>
        <end position="84"/>
    </location>
</feature>
<evidence type="ECO:0000313" key="8">
    <source>
        <dbReference type="Proteomes" id="UP000002613"/>
    </source>
</evidence>
<dbReference type="PaxDb" id="589924-Ferp_0271"/>
<dbReference type="Proteomes" id="UP000002613">
    <property type="component" value="Chromosome"/>
</dbReference>
<dbReference type="Gene3D" id="3.30.1360.10">
    <property type="entry name" value="RNA polymerase, RBP11-like subunit"/>
    <property type="match status" value="1"/>
</dbReference>
<gene>
    <name evidence="5" type="primary">rpo11</name>
    <name evidence="5" type="synonym">rpoL</name>
    <name evidence="7" type="ordered locus">Ferp_0271</name>
</gene>
<keyword evidence="1 5" id="KW-0240">DNA-directed RNA polymerase</keyword>
<evidence type="ECO:0000256" key="3">
    <source>
        <dbReference type="ARBA" id="ARBA00023163"/>
    </source>
</evidence>
<dbReference type="GO" id="GO:0003899">
    <property type="term" value="F:DNA-directed RNA polymerase activity"/>
    <property type="evidence" value="ECO:0007669"/>
    <property type="project" value="UniProtKB-UniRule"/>
</dbReference>
<comment type="catalytic activity">
    <reaction evidence="5">
        <text>RNA(n) + a ribonucleoside 5'-triphosphate = RNA(n+1) + diphosphate</text>
        <dbReference type="Rhea" id="RHEA:21248"/>
        <dbReference type="Rhea" id="RHEA-COMP:14527"/>
        <dbReference type="Rhea" id="RHEA-COMP:17342"/>
        <dbReference type="ChEBI" id="CHEBI:33019"/>
        <dbReference type="ChEBI" id="CHEBI:61557"/>
        <dbReference type="ChEBI" id="CHEBI:140395"/>
        <dbReference type="EC" id="2.7.7.6"/>
    </reaction>
</comment>
<dbReference type="Pfam" id="PF13656">
    <property type="entry name" value="RNA_pol_L_2"/>
    <property type="match status" value="1"/>
</dbReference>
<evidence type="ECO:0000259" key="6">
    <source>
        <dbReference type="Pfam" id="PF13656"/>
    </source>
</evidence>
<dbReference type="PANTHER" id="PTHR13946:SF28">
    <property type="entry name" value="DNA-DIRECTED RNA POLYMERASES I AND III SUBUNIT RPAC2"/>
    <property type="match status" value="1"/>
</dbReference>
<comment type="function">
    <text evidence="5">DNA-dependent RNA polymerase (RNAP) catalyzes the transcription of DNA into RNA using the four ribonucleoside triphosphates as substrates.</text>
</comment>
<dbReference type="eggNOG" id="arCOG04111">
    <property type="taxonomic scope" value="Archaea"/>
</dbReference>
<dbReference type="GeneID" id="8777768"/>
<dbReference type="CDD" id="cd06927">
    <property type="entry name" value="RNAP_L"/>
    <property type="match status" value="1"/>
</dbReference>
<keyword evidence="5" id="KW-0548">Nucleotidyltransferase</keyword>
<dbReference type="PANTHER" id="PTHR13946">
    <property type="entry name" value="DNA-DIRECTED RNA POLYMERASE I,II,III"/>
    <property type="match status" value="1"/>
</dbReference>
<protein>
    <recommendedName>
        <fullName evidence="5">DNA-directed RNA polymerase subunit Rpo11</fullName>
        <ecNumber evidence="5">2.7.7.6</ecNumber>
    </recommendedName>
    <alternativeName>
        <fullName evidence="5">DNA-directed RNA polymerase subunit L</fullName>
    </alternativeName>
</protein>
<evidence type="ECO:0000313" key="7">
    <source>
        <dbReference type="EMBL" id="ADC64452.1"/>
    </source>
</evidence>
<dbReference type="GO" id="GO:0046983">
    <property type="term" value="F:protein dimerization activity"/>
    <property type="evidence" value="ECO:0007669"/>
    <property type="project" value="InterPro"/>
</dbReference>
<dbReference type="InterPro" id="IPR009025">
    <property type="entry name" value="RBP11-like_dimer"/>
</dbReference>
<dbReference type="HOGENOM" id="CLU_090381_5_3_2"/>
<dbReference type="PROSITE" id="PS01154">
    <property type="entry name" value="RNA_POL_L_13KD"/>
    <property type="match status" value="1"/>
</dbReference>
<reference evidence="8" key="1">
    <citation type="submission" date="2010-02" db="EMBL/GenBank/DDBJ databases">
        <title>Complete sequence of Ferroglobus placidus DSM 10642.</title>
        <authorList>
            <consortium name="US DOE Joint Genome Institute"/>
            <person name="Lucas S."/>
            <person name="Copeland A."/>
            <person name="Lapidus A."/>
            <person name="Cheng J.-F."/>
            <person name="Bruce D."/>
            <person name="Goodwin L."/>
            <person name="Pitluck S."/>
            <person name="Saunders E."/>
            <person name="Brettin T."/>
            <person name="Detter J.C."/>
            <person name="Han C."/>
            <person name="Tapia R."/>
            <person name="Larimer F."/>
            <person name="Land M."/>
            <person name="Hauser L."/>
            <person name="Kyrpides N."/>
            <person name="Ivanova N."/>
            <person name="Holmes D."/>
            <person name="Lovley D."/>
            <person name="Kyrpides N."/>
            <person name="Anderson I.J."/>
            <person name="Woyke T."/>
        </authorList>
    </citation>
    <scope>NUCLEOTIDE SEQUENCE [LARGE SCALE GENOMIC DNA]</scope>
    <source>
        <strain evidence="8">DSM 10642 / AEDII12DO</strain>
    </source>
</reference>
<dbReference type="InterPro" id="IPR022905">
    <property type="entry name" value="Rpo11-like"/>
</dbReference>
<proteinExistence type="inferred from homology"/>
<keyword evidence="2 5" id="KW-0963">Cytoplasm</keyword>
<keyword evidence="8" id="KW-1185">Reference proteome</keyword>
<dbReference type="STRING" id="589924.Ferp_0271"/>
<dbReference type="EC" id="2.7.7.6" evidence="5"/>
<accession>D3S1Z5</accession>
<dbReference type="GO" id="GO:0005737">
    <property type="term" value="C:cytoplasm"/>
    <property type="evidence" value="ECO:0007669"/>
    <property type="project" value="UniProtKB-SubCell"/>
</dbReference>
<dbReference type="GO" id="GO:0006351">
    <property type="term" value="P:DNA-templated transcription"/>
    <property type="evidence" value="ECO:0007669"/>
    <property type="project" value="UniProtKB-UniRule"/>
</dbReference>
<dbReference type="RefSeq" id="WP_012964799.1">
    <property type="nucleotide sequence ID" value="NC_013849.1"/>
</dbReference>
<dbReference type="AlphaFoldDB" id="D3S1Z5"/>
<dbReference type="SUPFAM" id="SSF55257">
    <property type="entry name" value="RBP11-like subunits of RNA polymerase"/>
    <property type="match status" value="1"/>
</dbReference>
<dbReference type="InterPro" id="IPR036603">
    <property type="entry name" value="RBP11-like"/>
</dbReference>
<evidence type="ECO:0000256" key="2">
    <source>
        <dbReference type="ARBA" id="ARBA00022490"/>
    </source>
</evidence>
<comment type="subcellular location">
    <subcellularLocation>
        <location evidence="5">Cytoplasm</location>
    </subcellularLocation>
</comment>
<comment type="similarity">
    <text evidence="4 5">Belongs to the archaeal Rpo11/eukaryotic RPB11/RPC19 RNA polymerase subunit family.</text>
</comment>
<dbReference type="EMBL" id="CP001899">
    <property type="protein sequence ID" value="ADC64452.1"/>
    <property type="molecule type" value="Genomic_DNA"/>
</dbReference>
<dbReference type="GO" id="GO:0000428">
    <property type="term" value="C:DNA-directed RNA polymerase complex"/>
    <property type="evidence" value="ECO:0007669"/>
    <property type="project" value="UniProtKB-KW"/>
</dbReference>
<organism evidence="7 8">
    <name type="scientific">Ferroglobus placidus (strain DSM 10642 / AEDII12DO)</name>
    <dbReference type="NCBI Taxonomy" id="589924"/>
    <lineage>
        <taxon>Archaea</taxon>
        <taxon>Methanobacteriati</taxon>
        <taxon>Methanobacteriota</taxon>
        <taxon>Archaeoglobi</taxon>
        <taxon>Archaeoglobales</taxon>
        <taxon>Archaeoglobaceae</taxon>
        <taxon>Ferroglobus</taxon>
    </lineage>
</organism>
<evidence type="ECO:0000256" key="4">
    <source>
        <dbReference type="ARBA" id="ARBA00025751"/>
    </source>
</evidence>
<dbReference type="GO" id="GO:0003677">
    <property type="term" value="F:DNA binding"/>
    <property type="evidence" value="ECO:0007669"/>
    <property type="project" value="InterPro"/>
</dbReference>
<dbReference type="KEGG" id="fpl:Ferp_0271"/>
<keyword evidence="3 5" id="KW-0804">Transcription</keyword>
<comment type="subunit">
    <text evidence="5">Part of the RNA polymerase complex.</text>
</comment>
<evidence type="ECO:0000256" key="5">
    <source>
        <dbReference type="HAMAP-Rule" id="MF_00261"/>
    </source>
</evidence>
<evidence type="ECO:0000256" key="1">
    <source>
        <dbReference type="ARBA" id="ARBA00022478"/>
    </source>
</evidence>
<dbReference type="OrthoDB" id="24205at2157"/>
<dbReference type="HAMAP" id="MF_00261">
    <property type="entry name" value="RNApol_arch_Rpo11"/>
    <property type="match status" value="1"/>
</dbReference>
<sequence length="86" mass="9991">MEIKITEMSENFVKLVIKGEDHTYLNLLQHELLKDDDVILAKYHIPHPYVGEPELVVRTKSKNPIQAIKEANERIVKKIDEVLSQI</sequence>
<dbReference type="InterPro" id="IPR008193">
    <property type="entry name" value="RNA_pol_Rpb11_13-16kDa_CS"/>
</dbReference>
<keyword evidence="5" id="KW-0808">Transferase</keyword>